<organism evidence="2 3">
    <name type="scientific">Colocasia esculenta</name>
    <name type="common">Wild taro</name>
    <name type="synonym">Arum esculentum</name>
    <dbReference type="NCBI Taxonomy" id="4460"/>
    <lineage>
        <taxon>Eukaryota</taxon>
        <taxon>Viridiplantae</taxon>
        <taxon>Streptophyta</taxon>
        <taxon>Embryophyta</taxon>
        <taxon>Tracheophyta</taxon>
        <taxon>Spermatophyta</taxon>
        <taxon>Magnoliopsida</taxon>
        <taxon>Liliopsida</taxon>
        <taxon>Araceae</taxon>
        <taxon>Aroideae</taxon>
        <taxon>Colocasieae</taxon>
        <taxon>Colocasia</taxon>
    </lineage>
</organism>
<gene>
    <name evidence="2" type="ORF">Taro_054698</name>
</gene>
<dbReference type="Proteomes" id="UP000652761">
    <property type="component" value="Unassembled WGS sequence"/>
</dbReference>
<protein>
    <submittedName>
        <fullName evidence="2">Uncharacterized protein</fullName>
    </submittedName>
</protein>
<dbReference type="EMBL" id="NMUH01011364">
    <property type="protein sequence ID" value="MQM21654.1"/>
    <property type="molecule type" value="Genomic_DNA"/>
</dbReference>
<dbReference type="AlphaFoldDB" id="A0A843XPE2"/>
<feature type="region of interest" description="Disordered" evidence="1">
    <location>
        <begin position="126"/>
        <end position="145"/>
    </location>
</feature>
<comment type="caution">
    <text evidence="2">The sequence shown here is derived from an EMBL/GenBank/DDBJ whole genome shotgun (WGS) entry which is preliminary data.</text>
</comment>
<name>A0A843XPE2_COLES</name>
<proteinExistence type="predicted"/>
<evidence type="ECO:0000313" key="2">
    <source>
        <dbReference type="EMBL" id="MQM21654.1"/>
    </source>
</evidence>
<dbReference type="OrthoDB" id="780314at2759"/>
<evidence type="ECO:0000313" key="3">
    <source>
        <dbReference type="Proteomes" id="UP000652761"/>
    </source>
</evidence>
<keyword evidence="3" id="KW-1185">Reference proteome</keyword>
<reference evidence="2" key="1">
    <citation type="submission" date="2017-07" db="EMBL/GenBank/DDBJ databases">
        <title>Taro Niue Genome Assembly and Annotation.</title>
        <authorList>
            <person name="Atibalentja N."/>
            <person name="Keating K."/>
            <person name="Fields C.J."/>
        </authorList>
    </citation>
    <scope>NUCLEOTIDE SEQUENCE</scope>
    <source>
        <strain evidence="2">Niue_2</strain>
        <tissue evidence="2">Leaf</tissue>
    </source>
</reference>
<evidence type="ECO:0000256" key="1">
    <source>
        <dbReference type="SAM" id="MobiDB-lite"/>
    </source>
</evidence>
<accession>A0A843XPE2</accession>
<sequence length="145" mass="16362">MGHTLAPKLDKLRSEHTGYYTWDEFRIGELPSESDESVQPSGVNEDIEANIQKTVSIESEIVRCCEVEKTYLMKESELMKMVFAGEFELNGLTEVGAIMKTSLGQMEKELTLVRLDRENTPWILMPNKAPYLDPPPANGPKSRKG</sequence>